<comment type="subcellular location">
    <subcellularLocation>
        <location evidence="1">Cell membrane</location>
        <topology evidence="1">Multi-pass membrane protein</topology>
    </subcellularLocation>
</comment>
<keyword evidence="4 7" id="KW-1133">Transmembrane helix</keyword>
<gene>
    <name evidence="9" type="ORF">B0A49_11496</name>
</gene>
<evidence type="ECO:0000256" key="6">
    <source>
        <dbReference type="SAM" id="MobiDB-lite"/>
    </source>
</evidence>
<evidence type="ECO:0000256" key="3">
    <source>
        <dbReference type="ARBA" id="ARBA00022692"/>
    </source>
</evidence>
<dbReference type="AlphaFoldDB" id="A0A4U0VW29"/>
<dbReference type="GO" id="GO:0005886">
    <property type="term" value="C:plasma membrane"/>
    <property type="evidence" value="ECO:0007669"/>
    <property type="project" value="UniProtKB-SubCell"/>
</dbReference>
<feature type="compositionally biased region" description="Basic and acidic residues" evidence="6">
    <location>
        <begin position="57"/>
        <end position="78"/>
    </location>
</feature>
<evidence type="ECO:0000259" key="8">
    <source>
        <dbReference type="Pfam" id="PF02656"/>
    </source>
</evidence>
<sequence length="311" mass="34082">MASSTRRVALASRSRSVSPGHGDTQGEARSSEEVILPRQGSVTFSPHLSRHPSRNQSPEDRSRLPETYRKMSGLRDAESSADETTAIFRRERGGAKNYKTSSVSRVAGNSVTGLDGTQDDDGLRRRPSRNSQRDRPSGIDAQDEANEEQSWWKRMAEKYGSVELENKGSVARDHLALGMLFNIVTCILDEYQPQRTFLAWLRTSLSFASIGIAVTQLFRLNTSLANSSTSDTQAPSQLAAAADRTRLKQVGKPLGATFLAIAILVLFIGFHRYFESQHYVIRGKFPASRGSIILVSAVAGALIITSLVVVV</sequence>
<dbReference type="InterPro" id="IPR052053">
    <property type="entry name" value="IM_YidH-like"/>
</dbReference>
<name>A0A4U0VW29_9PEZI</name>
<feature type="domain" description="DUF202" evidence="8">
    <location>
        <begin position="192"/>
        <end position="278"/>
    </location>
</feature>
<evidence type="ECO:0000256" key="2">
    <source>
        <dbReference type="ARBA" id="ARBA00022475"/>
    </source>
</evidence>
<evidence type="ECO:0000313" key="10">
    <source>
        <dbReference type="Proteomes" id="UP000308768"/>
    </source>
</evidence>
<dbReference type="PANTHER" id="PTHR34187">
    <property type="entry name" value="FGR18P"/>
    <property type="match status" value="1"/>
</dbReference>
<keyword evidence="10" id="KW-1185">Reference proteome</keyword>
<feature type="transmembrane region" description="Helical" evidence="7">
    <location>
        <begin position="253"/>
        <end position="270"/>
    </location>
</feature>
<dbReference type="EMBL" id="NAJN01002415">
    <property type="protein sequence ID" value="TKA53006.1"/>
    <property type="molecule type" value="Genomic_DNA"/>
</dbReference>
<evidence type="ECO:0000256" key="4">
    <source>
        <dbReference type="ARBA" id="ARBA00022989"/>
    </source>
</evidence>
<evidence type="ECO:0000256" key="7">
    <source>
        <dbReference type="SAM" id="Phobius"/>
    </source>
</evidence>
<dbReference type="OrthoDB" id="199599at2759"/>
<keyword evidence="5 7" id="KW-0472">Membrane</keyword>
<evidence type="ECO:0000313" key="9">
    <source>
        <dbReference type="EMBL" id="TKA53006.1"/>
    </source>
</evidence>
<reference evidence="9 10" key="1">
    <citation type="submission" date="2017-03" db="EMBL/GenBank/DDBJ databases">
        <title>Genomes of endolithic fungi from Antarctica.</title>
        <authorList>
            <person name="Coleine C."/>
            <person name="Masonjones S."/>
            <person name="Stajich J.E."/>
        </authorList>
    </citation>
    <scope>NUCLEOTIDE SEQUENCE [LARGE SCALE GENOMIC DNA]</scope>
    <source>
        <strain evidence="9 10">CCFEE 5187</strain>
    </source>
</reference>
<feature type="compositionally biased region" description="Low complexity" evidence="6">
    <location>
        <begin position="1"/>
        <end position="18"/>
    </location>
</feature>
<protein>
    <recommendedName>
        <fullName evidence="8">DUF202 domain-containing protein</fullName>
    </recommendedName>
</protein>
<keyword evidence="3 7" id="KW-0812">Transmembrane</keyword>
<evidence type="ECO:0000256" key="1">
    <source>
        <dbReference type="ARBA" id="ARBA00004651"/>
    </source>
</evidence>
<dbReference type="Pfam" id="PF02656">
    <property type="entry name" value="DUF202"/>
    <property type="match status" value="1"/>
</dbReference>
<comment type="caution">
    <text evidence="9">The sequence shown here is derived from an EMBL/GenBank/DDBJ whole genome shotgun (WGS) entry which is preliminary data.</text>
</comment>
<feature type="compositionally biased region" description="Polar residues" evidence="6">
    <location>
        <begin position="98"/>
        <end position="111"/>
    </location>
</feature>
<accession>A0A4U0VW29</accession>
<dbReference type="PANTHER" id="PTHR34187:SF2">
    <property type="entry name" value="DUF202 DOMAIN-CONTAINING PROTEIN"/>
    <property type="match status" value="1"/>
</dbReference>
<feature type="transmembrane region" description="Helical" evidence="7">
    <location>
        <begin position="291"/>
        <end position="310"/>
    </location>
</feature>
<feature type="region of interest" description="Disordered" evidence="6">
    <location>
        <begin position="1"/>
        <end position="147"/>
    </location>
</feature>
<organism evidence="9 10">
    <name type="scientific">Cryomyces minteri</name>
    <dbReference type="NCBI Taxonomy" id="331657"/>
    <lineage>
        <taxon>Eukaryota</taxon>
        <taxon>Fungi</taxon>
        <taxon>Dikarya</taxon>
        <taxon>Ascomycota</taxon>
        <taxon>Pezizomycotina</taxon>
        <taxon>Dothideomycetes</taxon>
        <taxon>Dothideomycetes incertae sedis</taxon>
        <taxon>Cryomyces</taxon>
    </lineage>
</organism>
<feature type="non-terminal residue" evidence="9">
    <location>
        <position position="311"/>
    </location>
</feature>
<dbReference type="InterPro" id="IPR003807">
    <property type="entry name" value="DUF202"/>
</dbReference>
<proteinExistence type="predicted"/>
<dbReference type="Proteomes" id="UP000308768">
    <property type="component" value="Unassembled WGS sequence"/>
</dbReference>
<keyword evidence="2" id="KW-1003">Cell membrane</keyword>
<evidence type="ECO:0000256" key="5">
    <source>
        <dbReference type="ARBA" id="ARBA00023136"/>
    </source>
</evidence>